<feature type="compositionally biased region" description="Polar residues" evidence="1">
    <location>
        <begin position="1"/>
        <end position="16"/>
    </location>
</feature>
<dbReference type="InParanoid" id="A0A074YTH8"/>
<sequence>MSVNIATSARLSSSPFRSVYPGSATLHAPDSVAVWQSSPPKPASNASAYCDFDVEELSENDLDYRDNAQVLHPYELEEVETPAPDRKLESSSDDMIAEDDGEETQDSDSAAFARRLRRMRWKPASRPYSFTRPSPAQPNSRKRLRSEVPDTDTDSDGLDSPYTRSEPPRARRRIRGPEDTSVVTTPSYPSEASTPQAPASTLPNDPMDIDERVP</sequence>
<name>A0A074YTH8_AURSE</name>
<dbReference type="GeneID" id="25362973"/>
<gene>
    <name evidence="2" type="ORF">AUEXF2481DRAFT_25362</name>
</gene>
<dbReference type="EMBL" id="KL584750">
    <property type="protein sequence ID" value="KEQ99459.1"/>
    <property type="molecule type" value="Genomic_DNA"/>
</dbReference>
<dbReference type="HOGENOM" id="CLU_1288679_0_0_1"/>
<feature type="region of interest" description="Disordered" evidence="1">
    <location>
        <begin position="74"/>
        <end position="110"/>
    </location>
</feature>
<dbReference type="RefSeq" id="XP_013347993.1">
    <property type="nucleotide sequence ID" value="XM_013492539.1"/>
</dbReference>
<accession>A0A074YTH8</accession>
<dbReference type="AlphaFoldDB" id="A0A074YTH8"/>
<keyword evidence="3" id="KW-1185">Reference proteome</keyword>
<feature type="region of interest" description="Disordered" evidence="1">
    <location>
        <begin position="1"/>
        <end position="22"/>
    </location>
</feature>
<feature type="compositionally biased region" description="Acidic residues" evidence="1">
    <location>
        <begin position="91"/>
        <end position="106"/>
    </location>
</feature>
<evidence type="ECO:0000256" key="1">
    <source>
        <dbReference type="SAM" id="MobiDB-lite"/>
    </source>
</evidence>
<feature type="region of interest" description="Disordered" evidence="1">
    <location>
        <begin position="123"/>
        <end position="214"/>
    </location>
</feature>
<organism evidence="2 3">
    <name type="scientific">Aureobasidium subglaciale (strain EXF-2481)</name>
    <name type="common">Aureobasidium pullulans var. subglaciale</name>
    <dbReference type="NCBI Taxonomy" id="1043005"/>
    <lineage>
        <taxon>Eukaryota</taxon>
        <taxon>Fungi</taxon>
        <taxon>Dikarya</taxon>
        <taxon>Ascomycota</taxon>
        <taxon>Pezizomycotina</taxon>
        <taxon>Dothideomycetes</taxon>
        <taxon>Dothideomycetidae</taxon>
        <taxon>Dothideales</taxon>
        <taxon>Saccotheciaceae</taxon>
        <taxon>Aureobasidium</taxon>
    </lineage>
</organism>
<feature type="compositionally biased region" description="Polar residues" evidence="1">
    <location>
        <begin position="181"/>
        <end position="203"/>
    </location>
</feature>
<evidence type="ECO:0000313" key="3">
    <source>
        <dbReference type="Proteomes" id="UP000030641"/>
    </source>
</evidence>
<dbReference type="OrthoDB" id="3934049at2759"/>
<proteinExistence type="predicted"/>
<evidence type="ECO:0000313" key="2">
    <source>
        <dbReference type="EMBL" id="KEQ99459.1"/>
    </source>
</evidence>
<reference evidence="2 3" key="1">
    <citation type="journal article" date="2014" name="BMC Genomics">
        <title>Genome sequencing of four Aureobasidium pullulans varieties: biotechnological potential, stress tolerance, and description of new species.</title>
        <authorList>
            <person name="Gostin Ar C."/>
            <person name="Ohm R.A."/>
            <person name="Kogej T."/>
            <person name="Sonjak S."/>
            <person name="Turk M."/>
            <person name="Zajc J."/>
            <person name="Zalar P."/>
            <person name="Grube M."/>
            <person name="Sun H."/>
            <person name="Han J."/>
            <person name="Sharma A."/>
            <person name="Chiniquy J."/>
            <person name="Ngan C.Y."/>
            <person name="Lipzen A."/>
            <person name="Barry K."/>
            <person name="Grigoriev I.V."/>
            <person name="Gunde-Cimerman N."/>
        </authorList>
    </citation>
    <scope>NUCLEOTIDE SEQUENCE [LARGE SCALE GENOMIC DNA]</scope>
    <source>
        <strain evidence="2 3">EXF-2481</strain>
    </source>
</reference>
<dbReference type="Proteomes" id="UP000030641">
    <property type="component" value="Unassembled WGS sequence"/>
</dbReference>
<protein>
    <submittedName>
        <fullName evidence="2">Uncharacterized protein</fullName>
    </submittedName>
</protein>